<dbReference type="Proteomes" id="UP001054902">
    <property type="component" value="Unassembled WGS sequence"/>
</dbReference>
<keyword evidence="2" id="KW-1185">Reference proteome</keyword>
<proteinExistence type="predicted"/>
<gene>
    <name evidence="1" type="ORF">CTEN210_18149</name>
</gene>
<comment type="caution">
    <text evidence="1">The sequence shown here is derived from an EMBL/GenBank/DDBJ whole genome shotgun (WGS) entry which is preliminary data.</text>
</comment>
<accession>A0AAD3DC54</accession>
<protein>
    <submittedName>
        <fullName evidence="1">Uncharacterized protein</fullName>
    </submittedName>
</protein>
<evidence type="ECO:0000313" key="2">
    <source>
        <dbReference type="Proteomes" id="UP001054902"/>
    </source>
</evidence>
<sequence>MFKFVLDLKSPLLEFFGLKTEYIVQYGVVDAIASELFVEGSHFLNDMETVANRFPGRTLTHAEDVDFSIIIIKLPDNRTRFAALGAIDLPSSVLIEETKIRCLEFNNTSHSLSVVTRKDSTEFVAAPNSVNSTVVYDNTGALRAGKKPHGSIISLGIYNDIT</sequence>
<evidence type="ECO:0000313" key="1">
    <source>
        <dbReference type="EMBL" id="GFH61673.1"/>
    </source>
</evidence>
<name>A0AAD3DC54_9STRA</name>
<reference evidence="1 2" key="1">
    <citation type="journal article" date="2021" name="Sci. Rep.">
        <title>The genome of the diatom Chaetoceros tenuissimus carries an ancient integrated fragment of an extant virus.</title>
        <authorList>
            <person name="Hongo Y."/>
            <person name="Kimura K."/>
            <person name="Takaki Y."/>
            <person name="Yoshida Y."/>
            <person name="Baba S."/>
            <person name="Kobayashi G."/>
            <person name="Nagasaki K."/>
            <person name="Hano T."/>
            <person name="Tomaru Y."/>
        </authorList>
    </citation>
    <scope>NUCLEOTIDE SEQUENCE [LARGE SCALE GENOMIC DNA]</scope>
    <source>
        <strain evidence="1 2">NIES-3715</strain>
    </source>
</reference>
<dbReference type="EMBL" id="BLLK01000074">
    <property type="protein sequence ID" value="GFH61673.1"/>
    <property type="molecule type" value="Genomic_DNA"/>
</dbReference>
<organism evidence="1 2">
    <name type="scientific">Chaetoceros tenuissimus</name>
    <dbReference type="NCBI Taxonomy" id="426638"/>
    <lineage>
        <taxon>Eukaryota</taxon>
        <taxon>Sar</taxon>
        <taxon>Stramenopiles</taxon>
        <taxon>Ochrophyta</taxon>
        <taxon>Bacillariophyta</taxon>
        <taxon>Coscinodiscophyceae</taxon>
        <taxon>Chaetocerotophycidae</taxon>
        <taxon>Chaetocerotales</taxon>
        <taxon>Chaetocerotaceae</taxon>
        <taxon>Chaetoceros</taxon>
    </lineage>
</organism>
<dbReference type="AlphaFoldDB" id="A0AAD3DC54"/>